<gene>
    <name evidence="2" type="ORF">L203_103369</name>
</gene>
<dbReference type="AlphaFoldDB" id="A0A1E3I1U2"/>
<dbReference type="KEGG" id="cdep:91087580"/>
<proteinExistence type="predicted"/>
<dbReference type="RefSeq" id="XP_066068868.1">
    <property type="nucleotide sequence ID" value="XM_066212771.1"/>
</dbReference>
<protein>
    <submittedName>
        <fullName evidence="2">Uncharacterized protein</fullName>
    </submittedName>
</protein>
<dbReference type="PANTHER" id="PTHR40460:SF1">
    <property type="entry name" value="CSBD-LIKE DOMAIN-CONTAINING PROTEIN"/>
    <property type="match status" value="1"/>
</dbReference>
<accession>A0A1E3I1U2</accession>
<sequence>MSAHQDKPQPSQVSGHVTAAQGIAQQAVAAVLPESLGSASWAESGSKLQKQGEQEVDAAKAQKAVEATVDAGVGKVKSAVGYMTGDQDKQTDGNTQAEKAQWDYKQATSDSLAAMPVPSAEGMKGKLQSVQGIVTGDAEKQKEGNVRAEKAAWKDGV</sequence>
<keyword evidence="3" id="KW-1185">Reference proteome</keyword>
<dbReference type="EMBL" id="CP143787">
    <property type="protein sequence ID" value="WVN88168.1"/>
    <property type="molecule type" value="Genomic_DNA"/>
</dbReference>
<feature type="region of interest" description="Disordered" evidence="1">
    <location>
        <begin position="135"/>
        <end position="157"/>
    </location>
</feature>
<dbReference type="GeneID" id="91087580"/>
<dbReference type="Proteomes" id="UP000094043">
    <property type="component" value="Chromosome 4"/>
</dbReference>
<dbReference type="OrthoDB" id="9999611at2759"/>
<evidence type="ECO:0000313" key="3">
    <source>
        <dbReference type="Proteomes" id="UP000094043"/>
    </source>
</evidence>
<organism evidence="2 3">
    <name type="scientific">Cryptococcus depauperatus CBS 7841</name>
    <dbReference type="NCBI Taxonomy" id="1295531"/>
    <lineage>
        <taxon>Eukaryota</taxon>
        <taxon>Fungi</taxon>
        <taxon>Dikarya</taxon>
        <taxon>Basidiomycota</taxon>
        <taxon>Agaricomycotina</taxon>
        <taxon>Tremellomycetes</taxon>
        <taxon>Tremellales</taxon>
        <taxon>Cryptococcaceae</taxon>
        <taxon>Cryptococcus</taxon>
    </lineage>
</organism>
<feature type="compositionally biased region" description="Basic and acidic residues" evidence="1">
    <location>
        <begin position="137"/>
        <end position="157"/>
    </location>
</feature>
<reference evidence="2" key="2">
    <citation type="journal article" date="2022" name="Elife">
        <title>Obligate sexual reproduction of a homothallic fungus closely related to the Cryptococcus pathogenic species complex.</title>
        <authorList>
            <person name="Passer A.R."/>
            <person name="Clancey S.A."/>
            <person name="Shea T."/>
            <person name="David-Palma M."/>
            <person name="Averette A.F."/>
            <person name="Boekhout T."/>
            <person name="Porcel B.M."/>
            <person name="Nowrousian M."/>
            <person name="Cuomo C.A."/>
            <person name="Sun S."/>
            <person name="Heitman J."/>
            <person name="Coelho M.A."/>
        </authorList>
    </citation>
    <scope>NUCLEOTIDE SEQUENCE</scope>
    <source>
        <strain evidence="2">CBS 7841</strain>
    </source>
</reference>
<evidence type="ECO:0000256" key="1">
    <source>
        <dbReference type="SAM" id="MobiDB-lite"/>
    </source>
</evidence>
<dbReference type="VEuPathDB" id="FungiDB:L203_05402"/>
<reference evidence="2" key="3">
    <citation type="submission" date="2024-01" db="EMBL/GenBank/DDBJ databases">
        <authorList>
            <person name="Coelho M.A."/>
            <person name="David-Palma M."/>
            <person name="Shea T."/>
            <person name="Sun S."/>
            <person name="Cuomo C.A."/>
            <person name="Heitman J."/>
        </authorList>
    </citation>
    <scope>NUCLEOTIDE SEQUENCE</scope>
    <source>
        <strain evidence="2">CBS 7841</strain>
    </source>
</reference>
<evidence type="ECO:0000313" key="2">
    <source>
        <dbReference type="EMBL" id="WVN88168.1"/>
    </source>
</evidence>
<dbReference type="PANTHER" id="PTHR40460">
    <property type="entry name" value="CHROMOSOME 1, WHOLE GENOME SHOTGUN SEQUENCE"/>
    <property type="match status" value="1"/>
</dbReference>
<name>A0A1E3I1U2_9TREE</name>
<reference evidence="2" key="1">
    <citation type="submission" date="2016-06" db="EMBL/GenBank/DDBJ databases">
        <authorList>
            <person name="Cuomo C."/>
            <person name="Litvintseva A."/>
            <person name="Heitman J."/>
            <person name="Chen Y."/>
            <person name="Sun S."/>
            <person name="Springer D."/>
            <person name="Dromer F."/>
            <person name="Young S."/>
            <person name="Zeng Q."/>
            <person name="Chapman S."/>
            <person name="Gujja S."/>
            <person name="Saif S."/>
            <person name="Birren B."/>
        </authorList>
    </citation>
    <scope>NUCLEOTIDE SEQUENCE</scope>
    <source>
        <strain evidence="2">CBS 7841</strain>
    </source>
</reference>